<dbReference type="Proteomes" id="UP001732700">
    <property type="component" value="Chromosome 2D"/>
</dbReference>
<proteinExistence type="predicted"/>
<dbReference type="EnsemblPlants" id="AVESA.00010b.r2.2DG0397500.1">
    <property type="protein sequence ID" value="AVESA.00010b.r2.2DG0397500.1.CDS"/>
    <property type="gene ID" value="AVESA.00010b.r2.2DG0397500"/>
</dbReference>
<sequence>MVGAGDDSRALLALRSEAAVGRWRKQQWEVEFARYFTAPPRVPSTLPPPGVRYAFHAKRRHPGAWLPATAPATLCVSRPIHASTLPVLTVSFGDVVFEEHFLSILNFSWPQITCMTECPVRGSRVVFVSFCDKSKQIQKFALRFPLFSDAESFLNCVKECLGDTRDIIPSGSDYACEDSSVSEYIASNELQDSFEEPASDHRTEAPALCYHEEPDQPAFESNIDNINSGFPPSFTEMLTNLSTENEKDTEDPYHGGADQPVFQPLLATNIDNINSGFPPSFTEMLTNLSTENEKDTEDPYHGADQPVFQPLLATNIDNINSGFPPRFTEMLTNLSTENETDTEDPRPLTGIDHTQEVYTQDTCHDVASDENTAGKEMDTNKSTNDIMARIKTYLADDSFHDMLFKLSRVIDELGMDLSL</sequence>
<keyword evidence="2" id="KW-1185">Reference proteome</keyword>
<name>A0ACD5VA40_AVESA</name>
<organism evidence="1 2">
    <name type="scientific">Avena sativa</name>
    <name type="common">Oat</name>
    <dbReference type="NCBI Taxonomy" id="4498"/>
    <lineage>
        <taxon>Eukaryota</taxon>
        <taxon>Viridiplantae</taxon>
        <taxon>Streptophyta</taxon>
        <taxon>Embryophyta</taxon>
        <taxon>Tracheophyta</taxon>
        <taxon>Spermatophyta</taxon>
        <taxon>Magnoliopsida</taxon>
        <taxon>Liliopsida</taxon>
        <taxon>Poales</taxon>
        <taxon>Poaceae</taxon>
        <taxon>BOP clade</taxon>
        <taxon>Pooideae</taxon>
        <taxon>Poodae</taxon>
        <taxon>Poeae</taxon>
        <taxon>Poeae Chloroplast Group 1 (Aveneae type)</taxon>
        <taxon>Aveninae</taxon>
        <taxon>Avena</taxon>
    </lineage>
</organism>
<evidence type="ECO:0000313" key="1">
    <source>
        <dbReference type="EnsemblPlants" id="AVESA.00010b.r2.2DG0397500.1.CDS"/>
    </source>
</evidence>
<evidence type="ECO:0000313" key="2">
    <source>
        <dbReference type="Proteomes" id="UP001732700"/>
    </source>
</evidence>
<protein>
    <submittedName>
        <fullName evidence="1">Uncharacterized protein</fullName>
    </submittedName>
</protein>
<accession>A0ACD5VA40</accession>
<reference evidence="1" key="1">
    <citation type="submission" date="2021-05" db="EMBL/GenBank/DDBJ databases">
        <authorList>
            <person name="Scholz U."/>
            <person name="Mascher M."/>
            <person name="Fiebig A."/>
        </authorList>
    </citation>
    <scope>NUCLEOTIDE SEQUENCE [LARGE SCALE GENOMIC DNA]</scope>
</reference>
<reference evidence="1" key="2">
    <citation type="submission" date="2025-09" db="UniProtKB">
        <authorList>
            <consortium name="EnsemblPlants"/>
        </authorList>
    </citation>
    <scope>IDENTIFICATION</scope>
</reference>